<name>A0A944CAB3_9HYPH</name>
<gene>
    <name evidence="1" type="ORF">DYI23_01480</name>
</gene>
<dbReference type="InterPro" id="IPR010710">
    <property type="entry name" value="DUF1289"/>
</dbReference>
<dbReference type="PANTHER" id="PTHR35175">
    <property type="entry name" value="DUF1289 DOMAIN-CONTAINING PROTEIN"/>
    <property type="match status" value="1"/>
</dbReference>
<sequence>MKSPCTKICQIDRTNGLCLGCYRTLDEIAGWGRMSDAERETILHDLDGRRAARPEALAEVTD</sequence>
<comment type="caution">
    <text evidence="1">The sequence shown here is derived from an EMBL/GenBank/DDBJ whole genome shotgun (WGS) entry which is preliminary data.</text>
</comment>
<protein>
    <submittedName>
        <fullName evidence="1">DUF1289 domain-containing protein</fullName>
    </submittedName>
</protein>
<evidence type="ECO:0000313" key="2">
    <source>
        <dbReference type="Proteomes" id="UP000705379"/>
    </source>
</evidence>
<dbReference type="Pfam" id="PF06945">
    <property type="entry name" value="DUF1289"/>
    <property type="match status" value="1"/>
</dbReference>
<evidence type="ECO:0000313" key="1">
    <source>
        <dbReference type="EMBL" id="MBS8258875.1"/>
    </source>
</evidence>
<dbReference type="PANTHER" id="PTHR35175:SF2">
    <property type="entry name" value="DUF1289 DOMAIN-CONTAINING PROTEIN"/>
    <property type="match status" value="1"/>
</dbReference>
<dbReference type="AlphaFoldDB" id="A0A944CAB3"/>
<dbReference type="EMBL" id="QTKU01000001">
    <property type="protein sequence ID" value="MBS8258875.1"/>
    <property type="molecule type" value="Genomic_DNA"/>
</dbReference>
<dbReference type="RefSeq" id="WP_213214612.1">
    <property type="nucleotide sequence ID" value="NZ_JBDWBU010000072.1"/>
</dbReference>
<dbReference type="Proteomes" id="UP000705379">
    <property type="component" value="Unassembled WGS sequence"/>
</dbReference>
<accession>A0A944CAB3</accession>
<proteinExistence type="predicted"/>
<reference evidence="1" key="2">
    <citation type="journal article" date="2021" name="Microorganisms">
        <title>Bacterial Dimethylsulfoniopropionate Biosynthesis in the East China Sea.</title>
        <authorList>
            <person name="Liu J."/>
            <person name="Zhang Y."/>
            <person name="Liu J."/>
            <person name="Zhong H."/>
            <person name="Williams B.T."/>
            <person name="Zheng Y."/>
            <person name="Curson A.R.J."/>
            <person name="Sun C."/>
            <person name="Sun H."/>
            <person name="Song D."/>
            <person name="Wagner Mackenzie B."/>
            <person name="Bermejo Martinez A."/>
            <person name="Todd J.D."/>
            <person name="Zhang X.H."/>
        </authorList>
    </citation>
    <scope>NUCLEOTIDE SEQUENCE</scope>
    <source>
        <strain evidence="1">AESS21</strain>
    </source>
</reference>
<reference evidence="1" key="1">
    <citation type="submission" date="2018-08" db="EMBL/GenBank/DDBJ databases">
        <authorList>
            <person name="Jin W."/>
            <person name="Wang H."/>
            <person name="Yang Y."/>
            <person name="Li M."/>
            <person name="Liu J."/>
        </authorList>
    </citation>
    <scope>NUCLEOTIDE SEQUENCE</scope>
    <source>
        <strain evidence="1">AESS21</strain>
    </source>
</reference>
<organism evidence="1 2">
    <name type="scientific">Roseibium polysiphoniae</name>
    <dbReference type="NCBI Taxonomy" id="2571221"/>
    <lineage>
        <taxon>Bacteria</taxon>
        <taxon>Pseudomonadati</taxon>
        <taxon>Pseudomonadota</taxon>
        <taxon>Alphaproteobacteria</taxon>
        <taxon>Hyphomicrobiales</taxon>
        <taxon>Stappiaceae</taxon>
        <taxon>Roseibium</taxon>
    </lineage>
</organism>